<dbReference type="Pfam" id="PF02014">
    <property type="entry name" value="Reeler"/>
    <property type="match status" value="1"/>
</dbReference>
<evidence type="ECO:0000259" key="1">
    <source>
        <dbReference type="Pfam" id="PF02014"/>
    </source>
</evidence>
<dbReference type="AlphaFoldDB" id="A0A914WU49"/>
<dbReference type="InterPro" id="IPR042307">
    <property type="entry name" value="Reeler_sf"/>
</dbReference>
<organism evidence="2 3">
    <name type="scientific">Plectus sambesii</name>
    <dbReference type="NCBI Taxonomy" id="2011161"/>
    <lineage>
        <taxon>Eukaryota</taxon>
        <taxon>Metazoa</taxon>
        <taxon>Ecdysozoa</taxon>
        <taxon>Nematoda</taxon>
        <taxon>Chromadorea</taxon>
        <taxon>Plectida</taxon>
        <taxon>Plectina</taxon>
        <taxon>Plectoidea</taxon>
        <taxon>Plectidae</taxon>
        <taxon>Plectus</taxon>
    </lineage>
</organism>
<reference evidence="3" key="1">
    <citation type="submission" date="2022-11" db="UniProtKB">
        <authorList>
            <consortium name="WormBaseParasite"/>
        </authorList>
    </citation>
    <scope>IDENTIFICATION</scope>
</reference>
<dbReference type="Proteomes" id="UP000887566">
    <property type="component" value="Unplaced"/>
</dbReference>
<accession>A0A914WU49</accession>
<sequence>MSGFHCMMQHSFKMNRKTHGPPRMTEPPFEFNVEDENGTFIKYYEPGKIYIAKLIGPIHFRGILIQPRLTDQNGFLIGSLKGGQFIEEEIWDHYGIRFQECDTSFHANDSVTHKNDFKKFITKIRWITDRDVGPVQFLMTIAQDNDVYWERWRPRSGFILPESLRNTDIRIVDTIFHNDDDRSNQTLKFVAGNATGNGVRLVDIAGVTNVNGDIAATEDKNPESSNLTIPANVSSVSPSPSPLPSKSEIKLNLDKVPVMVRERLQNRLKLLEQQALSTTKEPSQEENGLVIDPAILPSSEDTLVQVIAEPGPWPHLATSNSTELPVV</sequence>
<dbReference type="Gene3D" id="2.60.40.4060">
    <property type="entry name" value="Reeler domain"/>
    <property type="match status" value="1"/>
</dbReference>
<name>A0A914WU49_9BILA</name>
<feature type="domain" description="Reelin" evidence="1">
    <location>
        <begin position="19"/>
        <end position="149"/>
    </location>
</feature>
<dbReference type="WBParaSite" id="PSAMB.scaffold4867size13306.g25444.t1">
    <property type="protein sequence ID" value="PSAMB.scaffold4867size13306.g25444.t1"/>
    <property type="gene ID" value="PSAMB.scaffold4867size13306.g25444"/>
</dbReference>
<dbReference type="CDD" id="cd08544">
    <property type="entry name" value="Reeler"/>
    <property type="match status" value="1"/>
</dbReference>
<protein>
    <submittedName>
        <fullName evidence="3">Reelin domain-containing protein</fullName>
    </submittedName>
</protein>
<evidence type="ECO:0000313" key="3">
    <source>
        <dbReference type="WBParaSite" id="PSAMB.scaffold4867size13306.g25444.t1"/>
    </source>
</evidence>
<evidence type="ECO:0000313" key="2">
    <source>
        <dbReference type="Proteomes" id="UP000887566"/>
    </source>
</evidence>
<keyword evidence="2" id="KW-1185">Reference proteome</keyword>
<proteinExistence type="predicted"/>
<dbReference type="InterPro" id="IPR002861">
    <property type="entry name" value="Reeler_dom"/>
</dbReference>